<dbReference type="Pfam" id="PF02902">
    <property type="entry name" value="Peptidase_C48"/>
    <property type="match status" value="1"/>
</dbReference>
<keyword evidence="7" id="KW-1185">Reference proteome</keyword>
<feature type="domain" description="Ubiquitin-like protease family profile" evidence="5">
    <location>
        <begin position="649"/>
        <end position="866"/>
    </location>
</feature>
<dbReference type="Pfam" id="PF09331">
    <property type="entry name" value="DUF1985"/>
    <property type="match status" value="1"/>
</dbReference>
<dbReference type="Gene3D" id="3.40.395.10">
    <property type="entry name" value="Adenoviral Proteinase, Chain A"/>
    <property type="match status" value="1"/>
</dbReference>
<dbReference type="PANTHER" id="PTHR48449:SF1">
    <property type="entry name" value="DUF1985 DOMAIN-CONTAINING PROTEIN"/>
    <property type="match status" value="1"/>
</dbReference>
<evidence type="ECO:0000256" key="4">
    <source>
        <dbReference type="SAM" id="MobiDB-lite"/>
    </source>
</evidence>
<dbReference type="AlphaFoldDB" id="A0A7J6DYZ8"/>
<feature type="region of interest" description="Disordered" evidence="4">
    <location>
        <begin position="32"/>
        <end position="52"/>
    </location>
</feature>
<accession>A0A7J6DYZ8</accession>
<comment type="similarity">
    <text evidence="1">Belongs to the peptidase C48 family.</text>
</comment>
<dbReference type="GO" id="GO:0006508">
    <property type="term" value="P:proteolysis"/>
    <property type="evidence" value="ECO:0007669"/>
    <property type="project" value="UniProtKB-KW"/>
</dbReference>
<dbReference type="Proteomes" id="UP000583929">
    <property type="component" value="Unassembled WGS sequence"/>
</dbReference>
<dbReference type="GO" id="GO:0008234">
    <property type="term" value="F:cysteine-type peptidase activity"/>
    <property type="evidence" value="ECO:0007669"/>
    <property type="project" value="InterPro"/>
</dbReference>
<evidence type="ECO:0000313" key="7">
    <source>
        <dbReference type="Proteomes" id="UP000583929"/>
    </source>
</evidence>
<evidence type="ECO:0000256" key="2">
    <source>
        <dbReference type="ARBA" id="ARBA00022670"/>
    </source>
</evidence>
<keyword evidence="3" id="KW-0378">Hydrolase</keyword>
<keyword evidence="2" id="KW-0645">Protease</keyword>
<dbReference type="InterPro" id="IPR015410">
    <property type="entry name" value="DUF1985"/>
</dbReference>
<evidence type="ECO:0000313" key="6">
    <source>
        <dbReference type="EMBL" id="KAF4351286.1"/>
    </source>
</evidence>
<evidence type="ECO:0000259" key="5">
    <source>
        <dbReference type="PROSITE" id="PS50600"/>
    </source>
</evidence>
<feature type="compositionally biased region" description="Basic and acidic residues" evidence="4">
    <location>
        <begin position="42"/>
        <end position="52"/>
    </location>
</feature>
<evidence type="ECO:0000256" key="3">
    <source>
        <dbReference type="ARBA" id="ARBA00022801"/>
    </source>
</evidence>
<evidence type="ECO:0000256" key="1">
    <source>
        <dbReference type="ARBA" id="ARBA00005234"/>
    </source>
</evidence>
<protein>
    <recommendedName>
        <fullName evidence="5">Ubiquitin-like protease family profile domain-containing protein</fullName>
    </recommendedName>
</protein>
<dbReference type="PROSITE" id="PS50600">
    <property type="entry name" value="ULP_PROTEASE"/>
    <property type="match status" value="1"/>
</dbReference>
<comment type="caution">
    <text evidence="6">The sequence shown here is derived from an EMBL/GenBank/DDBJ whole genome shotgun (WGS) entry which is preliminary data.</text>
</comment>
<dbReference type="EMBL" id="JAATIQ010000561">
    <property type="protein sequence ID" value="KAF4351286.1"/>
    <property type="molecule type" value="Genomic_DNA"/>
</dbReference>
<dbReference type="InterPro" id="IPR038765">
    <property type="entry name" value="Papain-like_cys_pep_sf"/>
</dbReference>
<reference evidence="6 7" key="1">
    <citation type="journal article" date="2020" name="bioRxiv">
        <title>Sequence and annotation of 42 cannabis genomes reveals extensive copy number variation in cannabinoid synthesis and pathogen resistance genes.</title>
        <authorList>
            <person name="Mckernan K.J."/>
            <person name="Helbert Y."/>
            <person name="Kane L.T."/>
            <person name="Ebling H."/>
            <person name="Zhang L."/>
            <person name="Liu B."/>
            <person name="Eaton Z."/>
            <person name="Mclaughlin S."/>
            <person name="Kingan S."/>
            <person name="Baybayan P."/>
            <person name="Concepcion G."/>
            <person name="Jordan M."/>
            <person name="Riva A."/>
            <person name="Barbazuk W."/>
            <person name="Harkins T."/>
        </authorList>
    </citation>
    <scope>NUCLEOTIDE SEQUENCE [LARGE SCALE GENOMIC DNA]</scope>
    <source>
        <strain evidence="7">cv. Jamaican Lion 4</strain>
        <tissue evidence="6">Leaf</tissue>
    </source>
</reference>
<gene>
    <name evidence="6" type="ORF">G4B88_017784</name>
</gene>
<dbReference type="PANTHER" id="PTHR48449">
    <property type="entry name" value="DUF1985 DOMAIN-CONTAINING PROTEIN"/>
    <property type="match status" value="1"/>
</dbReference>
<name>A0A7J6DYZ8_CANSA</name>
<dbReference type="SUPFAM" id="SSF54001">
    <property type="entry name" value="Cysteine proteinases"/>
    <property type="match status" value="1"/>
</dbReference>
<dbReference type="InterPro" id="IPR003653">
    <property type="entry name" value="Peptidase_C48_C"/>
</dbReference>
<proteinExistence type="inferred from homology"/>
<organism evidence="6 7">
    <name type="scientific">Cannabis sativa</name>
    <name type="common">Hemp</name>
    <name type="synonym">Marijuana</name>
    <dbReference type="NCBI Taxonomy" id="3483"/>
    <lineage>
        <taxon>Eukaryota</taxon>
        <taxon>Viridiplantae</taxon>
        <taxon>Streptophyta</taxon>
        <taxon>Embryophyta</taxon>
        <taxon>Tracheophyta</taxon>
        <taxon>Spermatophyta</taxon>
        <taxon>Magnoliopsida</taxon>
        <taxon>eudicotyledons</taxon>
        <taxon>Gunneridae</taxon>
        <taxon>Pentapetalae</taxon>
        <taxon>rosids</taxon>
        <taxon>fabids</taxon>
        <taxon>Rosales</taxon>
        <taxon>Cannabaceae</taxon>
        <taxon>Cannabis</taxon>
    </lineage>
</organism>
<sequence>MSFQLRVMMIFKLRKLWQNLFQAKKRKVVIDDASASKKRKSKDMGDHSNLDKFCEPSVADDPKLVNVAKKVKKKPVSKSLGKKKSEAPSVDIPLEYYFKPQLYNPYNVIDDINENLSNDQKELFRKSPFGHFLDIHTERDDVELWFKLGDKAVRFGIEEFSIIIGLDCTKSYDVDLFKSKKLLAYKEGIFCMHGLTEKLTLKEVASVFFSGALKDDEDYVKIALVYFFAGYLYGYPQGKKIDNFIFAMVNGDDYIEVFNRFGWRKLLWEKTFHHLKIALKDGNNTFEQLAKKKMIEKGYKLKGFPIAFLIWLYEIIPSLSPRFCNRISNKIPRVLNWENSPTTEFSELIQGVFNNPKIVVKDFVASSGEKSQRLFSKFKLDPKYVPKRIGGAVSSDEVNDEVKVSHGKLDQICAEITSIKECQQQIKDGISSLRIEFLGEFAKLAEIINGLKKKENDGSSKDSEFFSSPIREFLYWMCYVMILTVSENRHTIRIYRRMVVGYSSVHTVQAEEEKDTLNFENMFIDPDFLKGVVDSTVKSALKTDDVLFHDDSDKLSLVLYDESYLSPEPKPSSVVLSPYVVDFGSSSSSKEDLMRIVQDDKLIVHGINPFKDELGFNTGAEQCIKFSKFIDENIVMNRGVKKYFDADNILSPPMDFSFIEISENMWFYELHACGEFRRDSHLDVVFYYLRKKIKQDDTLNQRITTTDCLFDQVMQNSYNQFLKLGSNPSKIDFDNVIPRYIVGEYLFCNTPWVLTDHILIYVNIQKQKHWIFVHFDIKERMLNVYNSMSGALNKKRALDHVKAYSTMLPFYLEYLDVYSSRPDLNLDQGPYSVGKRESLNFKFIDGLPSQVNIDCGVFVIKFAEFFIRGKIDDIPAKMSDLVAVYRDDLAVSLFIHARRKQIGGYITDDEVLKKGKKSKDNANVKAKVKGKDIPKTCYLVKVVVIPMAICVRNRFFMMIKKHLLYLKPFKLELHIVGVDRCSELKNSFSALRGIRFNNPAIDYLAY</sequence>